<dbReference type="PANTHER" id="PTHR35278">
    <property type="entry name" value="TRANSMEMBRANE PROTEIN-RELATED"/>
    <property type="match status" value="1"/>
</dbReference>
<proteinExistence type="predicted"/>
<sequence>MGNIVTSLVSGFTKVLGDLFGAPIDFLSGKSCSSKCGSTWDLLCYIENFCITNLLKLLAVSILFYIVLLFFYLLYKIGVCSCICHNTCKMLLSCLSSCFSSCEYGFMFLWFKLKNMKRIKRDHEMELEMYDSSWSDDDLEEGVSYSHAPRASKFRRTVSRHSKERRRLHIERSLRPRSHRIRVGISRSSAYLNDRGRRRHDARHVRAVHNIKVTHTSKFVQKGNRSRVYLRR</sequence>
<feature type="transmembrane region" description="Helical" evidence="1">
    <location>
        <begin position="90"/>
        <end position="111"/>
    </location>
</feature>
<dbReference type="Proteomes" id="UP000236161">
    <property type="component" value="Unassembled WGS sequence"/>
</dbReference>
<evidence type="ECO:0000313" key="3">
    <source>
        <dbReference type="Proteomes" id="UP000236161"/>
    </source>
</evidence>
<evidence type="ECO:0000256" key="1">
    <source>
        <dbReference type="SAM" id="Phobius"/>
    </source>
</evidence>
<accession>A0A2I0A847</accession>
<evidence type="ECO:0000313" key="2">
    <source>
        <dbReference type="EMBL" id="PKA51733.1"/>
    </source>
</evidence>
<protein>
    <submittedName>
        <fullName evidence="2">Uncharacterized protein</fullName>
    </submittedName>
</protein>
<keyword evidence="1" id="KW-1133">Transmembrane helix</keyword>
<organism evidence="2 3">
    <name type="scientific">Apostasia shenzhenica</name>
    <dbReference type="NCBI Taxonomy" id="1088818"/>
    <lineage>
        <taxon>Eukaryota</taxon>
        <taxon>Viridiplantae</taxon>
        <taxon>Streptophyta</taxon>
        <taxon>Embryophyta</taxon>
        <taxon>Tracheophyta</taxon>
        <taxon>Spermatophyta</taxon>
        <taxon>Magnoliopsida</taxon>
        <taxon>Liliopsida</taxon>
        <taxon>Asparagales</taxon>
        <taxon>Orchidaceae</taxon>
        <taxon>Apostasioideae</taxon>
        <taxon>Apostasia</taxon>
    </lineage>
</organism>
<gene>
    <name evidence="2" type="ORF">AXF42_Ash003100</name>
</gene>
<dbReference type="STRING" id="1088818.A0A2I0A847"/>
<keyword evidence="3" id="KW-1185">Reference proteome</keyword>
<name>A0A2I0A847_9ASPA</name>
<dbReference type="EMBL" id="KZ452013">
    <property type="protein sequence ID" value="PKA51733.1"/>
    <property type="molecule type" value="Genomic_DNA"/>
</dbReference>
<feature type="transmembrane region" description="Helical" evidence="1">
    <location>
        <begin position="54"/>
        <end position="75"/>
    </location>
</feature>
<reference evidence="2 3" key="1">
    <citation type="journal article" date="2017" name="Nature">
        <title>The Apostasia genome and the evolution of orchids.</title>
        <authorList>
            <person name="Zhang G.Q."/>
            <person name="Liu K.W."/>
            <person name="Li Z."/>
            <person name="Lohaus R."/>
            <person name="Hsiao Y.Y."/>
            <person name="Niu S.C."/>
            <person name="Wang J.Y."/>
            <person name="Lin Y.C."/>
            <person name="Xu Q."/>
            <person name="Chen L.J."/>
            <person name="Yoshida K."/>
            <person name="Fujiwara S."/>
            <person name="Wang Z.W."/>
            <person name="Zhang Y.Q."/>
            <person name="Mitsuda N."/>
            <person name="Wang M."/>
            <person name="Liu G.H."/>
            <person name="Pecoraro L."/>
            <person name="Huang H.X."/>
            <person name="Xiao X.J."/>
            <person name="Lin M."/>
            <person name="Wu X.Y."/>
            <person name="Wu W.L."/>
            <person name="Chen Y.Y."/>
            <person name="Chang S.B."/>
            <person name="Sakamoto S."/>
            <person name="Ohme-Takagi M."/>
            <person name="Yagi M."/>
            <person name="Zeng S.J."/>
            <person name="Shen C.Y."/>
            <person name="Yeh C.M."/>
            <person name="Luo Y.B."/>
            <person name="Tsai W.C."/>
            <person name="Van de Peer Y."/>
            <person name="Liu Z.J."/>
        </authorList>
    </citation>
    <scope>NUCLEOTIDE SEQUENCE [LARGE SCALE GENOMIC DNA]</scope>
    <source>
        <strain evidence="3">cv. Shenzhen</strain>
        <tissue evidence="2">Stem</tissue>
    </source>
</reference>
<dbReference type="OrthoDB" id="1916120at2759"/>
<dbReference type="PANTHER" id="PTHR35278:SF1">
    <property type="entry name" value="F8K7.16"/>
    <property type="match status" value="1"/>
</dbReference>
<keyword evidence="1" id="KW-0812">Transmembrane</keyword>
<dbReference type="AlphaFoldDB" id="A0A2I0A847"/>
<keyword evidence="1" id="KW-0472">Membrane</keyword>